<evidence type="ECO:0000313" key="1">
    <source>
        <dbReference type="EMBL" id="MCV2403166.1"/>
    </source>
</evidence>
<keyword evidence="2" id="KW-1185">Reference proteome</keyword>
<name>A0ABT2YTH3_9GAMM</name>
<protein>
    <recommendedName>
        <fullName evidence="3">Nuclear transport factor 2 family protein</fullName>
    </recommendedName>
</protein>
<dbReference type="RefSeq" id="WP_263530547.1">
    <property type="nucleotide sequence ID" value="NZ_JAOVZB010000004.1"/>
</dbReference>
<evidence type="ECO:0008006" key="3">
    <source>
        <dbReference type="Google" id="ProtNLM"/>
    </source>
</evidence>
<dbReference type="Proteomes" id="UP001209713">
    <property type="component" value="Unassembled WGS sequence"/>
</dbReference>
<gene>
    <name evidence="1" type="ORF">OFY17_09780</name>
</gene>
<dbReference type="EMBL" id="JAOVZB010000004">
    <property type="protein sequence ID" value="MCV2403166.1"/>
    <property type="molecule type" value="Genomic_DNA"/>
</dbReference>
<comment type="caution">
    <text evidence="1">The sequence shown here is derived from an EMBL/GenBank/DDBJ whole genome shotgun (WGS) entry which is preliminary data.</text>
</comment>
<reference evidence="1 2" key="1">
    <citation type="submission" date="2022-10" db="EMBL/GenBank/DDBJ databases">
        <title>Marinomonas transparenta sp. nov. and Marinomonas sargassi sp. nov., isolated from marine alga (Sargassum natans (L.) Gaillon).</title>
        <authorList>
            <person name="Wang Y."/>
        </authorList>
    </citation>
    <scope>NUCLEOTIDE SEQUENCE [LARGE SCALE GENOMIC DNA]</scope>
    <source>
        <strain evidence="1 2">C2222</strain>
    </source>
</reference>
<proteinExistence type="predicted"/>
<accession>A0ABT2YTH3</accession>
<sequence>MPPEVKIITEIFLKEMLEADDTKNFLLYTKRYEAKYLEGFTQERFSDDIDQMQMRNGKNKSYEFLATLRSAEIEGAEVFRSVWKGVYEKRDAVIEMAIYQKNGSWHLIQSSVH</sequence>
<organism evidence="1 2">
    <name type="scientific">Marinomonas sargassi</name>
    <dbReference type="NCBI Taxonomy" id="2984494"/>
    <lineage>
        <taxon>Bacteria</taxon>
        <taxon>Pseudomonadati</taxon>
        <taxon>Pseudomonadota</taxon>
        <taxon>Gammaproteobacteria</taxon>
        <taxon>Oceanospirillales</taxon>
        <taxon>Oceanospirillaceae</taxon>
        <taxon>Marinomonas</taxon>
    </lineage>
</organism>
<evidence type="ECO:0000313" key="2">
    <source>
        <dbReference type="Proteomes" id="UP001209713"/>
    </source>
</evidence>